<name>A9PCZ8_POPTR</name>
<dbReference type="AlphaFoldDB" id="A9PCZ8"/>
<accession>A9PCZ8</accession>
<sequence length="47" mass="5245">MTLKGLLRLPSGFIKWLIAPMCTLKSLLLLLASPQSRKLFRLASVSM</sequence>
<proteinExistence type="evidence at transcript level"/>
<evidence type="ECO:0000313" key="1">
    <source>
        <dbReference type="EMBL" id="ABK94251.1"/>
    </source>
</evidence>
<protein>
    <submittedName>
        <fullName evidence="1">Uncharacterized protein</fullName>
    </submittedName>
</protein>
<dbReference type="EMBL" id="EF146156">
    <property type="protein sequence ID" value="ABK94251.1"/>
    <property type="molecule type" value="mRNA"/>
</dbReference>
<organism evidence="1">
    <name type="scientific">Populus trichocarpa</name>
    <name type="common">Western balsam poplar</name>
    <name type="synonym">Populus balsamifera subsp. trichocarpa</name>
    <dbReference type="NCBI Taxonomy" id="3694"/>
    <lineage>
        <taxon>Eukaryota</taxon>
        <taxon>Viridiplantae</taxon>
        <taxon>Streptophyta</taxon>
        <taxon>Embryophyta</taxon>
        <taxon>Tracheophyta</taxon>
        <taxon>Spermatophyta</taxon>
        <taxon>Magnoliopsida</taxon>
        <taxon>eudicotyledons</taxon>
        <taxon>Gunneridae</taxon>
        <taxon>Pentapetalae</taxon>
        <taxon>rosids</taxon>
        <taxon>fabids</taxon>
        <taxon>Malpighiales</taxon>
        <taxon>Salicaceae</taxon>
        <taxon>Saliceae</taxon>
        <taxon>Populus</taxon>
    </lineage>
</organism>
<reference evidence="1" key="1">
    <citation type="journal article" date="2008" name="BMC Genomics">
        <title>Analysis of 4,664 high-quality sequence-finished poplar full-length cDNA clones and their utility for the discovery of genes responding to insect feeding.</title>
        <authorList>
            <person name="Ralph S.G."/>
            <person name="Chun H.J."/>
            <person name="Cooper D."/>
            <person name="Kirkpatrick R."/>
            <person name="Kolosova N."/>
            <person name="Gunter L."/>
            <person name="Tuskan G.A."/>
            <person name="Douglas C.J."/>
            <person name="Holt R.A."/>
            <person name="Jones S.J."/>
            <person name="Marra M.A."/>
            <person name="Bohlmann J."/>
        </authorList>
    </citation>
    <scope>NUCLEOTIDE SEQUENCE</scope>
    <source>
        <tissue evidence="1">Phloem and cambium</tissue>
    </source>
</reference>